<gene>
    <name evidence="1" type="ORF">TIFTF001_006735</name>
</gene>
<sequence length="136" mass="15273">MVLWCLEEYEKERNHENDDRIGEAEYNVGPISPYLKSVLVLAKPRLPSERLLRRSNVVMKMLLQSSGFSVMENMARTRSDLSVLVDDSQQAVGLITFKLDVVVQLAPPCMDSNLQGDGFFESALQRTGCHVNNGTI</sequence>
<reference evidence="1" key="1">
    <citation type="submission" date="2023-07" db="EMBL/GenBank/DDBJ databases">
        <title>draft genome sequence of fig (Ficus carica).</title>
        <authorList>
            <person name="Takahashi T."/>
            <person name="Nishimura K."/>
        </authorList>
    </citation>
    <scope>NUCLEOTIDE SEQUENCE</scope>
</reference>
<dbReference type="EMBL" id="BTGU01000007">
    <property type="protein sequence ID" value="GMN37339.1"/>
    <property type="molecule type" value="Genomic_DNA"/>
</dbReference>
<evidence type="ECO:0000313" key="1">
    <source>
        <dbReference type="EMBL" id="GMN37339.1"/>
    </source>
</evidence>
<dbReference type="Proteomes" id="UP001187192">
    <property type="component" value="Unassembled WGS sequence"/>
</dbReference>
<dbReference type="AlphaFoldDB" id="A0AA87ZPK9"/>
<protein>
    <submittedName>
        <fullName evidence="1">Uncharacterized protein</fullName>
    </submittedName>
</protein>
<evidence type="ECO:0000313" key="2">
    <source>
        <dbReference type="Proteomes" id="UP001187192"/>
    </source>
</evidence>
<comment type="caution">
    <text evidence="1">The sequence shown here is derived from an EMBL/GenBank/DDBJ whole genome shotgun (WGS) entry which is preliminary data.</text>
</comment>
<keyword evidence="2" id="KW-1185">Reference proteome</keyword>
<name>A0AA87ZPK9_FICCA</name>
<proteinExistence type="predicted"/>
<accession>A0AA87ZPK9</accession>
<organism evidence="1 2">
    <name type="scientific">Ficus carica</name>
    <name type="common">Common fig</name>
    <dbReference type="NCBI Taxonomy" id="3494"/>
    <lineage>
        <taxon>Eukaryota</taxon>
        <taxon>Viridiplantae</taxon>
        <taxon>Streptophyta</taxon>
        <taxon>Embryophyta</taxon>
        <taxon>Tracheophyta</taxon>
        <taxon>Spermatophyta</taxon>
        <taxon>Magnoliopsida</taxon>
        <taxon>eudicotyledons</taxon>
        <taxon>Gunneridae</taxon>
        <taxon>Pentapetalae</taxon>
        <taxon>rosids</taxon>
        <taxon>fabids</taxon>
        <taxon>Rosales</taxon>
        <taxon>Moraceae</taxon>
        <taxon>Ficeae</taxon>
        <taxon>Ficus</taxon>
    </lineage>
</organism>